<geneLocation type="plasmid" evidence="2">
    <name>pDson03</name>
</geneLocation>
<evidence type="ECO:0000313" key="2">
    <source>
        <dbReference type="EMBL" id="XBV84224.1"/>
    </source>
</evidence>
<dbReference type="EMBL" id="CP158298">
    <property type="protein sequence ID" value="XBV84224.1"/>
    <property type="molecule type" value="Genomic_DNA"/>
</dbReference>
<feature type="region of interest" description="Disordered" evidence="1">
    <location>
        <begin position="1"/>
        <end position="22"/>
    </location>
</feature>
<gene>
    <name evidence="2" type="ORF">ABOD76_03980</name>
</gene>
<keyword evidence="2" id="KW-0614">Plasmid</keyword>
<name>A0AAU7U6Z6_9DEIO</name>
<dbReference type="RefSeq" id="WP_350242261.1">
    <property type="nucleotide sequence ID" value="NZ_CP158298.1"/>
</dbReference>
<reference evidence="2" key="1">
    <citation type="submission" date="2024-06" db="EMBL/GenBank/DDBJ databases">
        <title>Draft Genome Sequence of Deinococcus sonorensis Type Strain KR-87, a Biofilm Producing Representative of the Genus Deinococcus.</title>
        <authorList>
            <person name="Boren L.S."/>
            <person name="Grosso R.A."/>
            <person name="Hugenberg-Cox A.N."/>
            <person name="Hill J.T.E."/>
            <person name="Albert C.M."/>
            <person name="Tuohy J.M."/>
        </authorList>
    </citation>
    <scope>NUCLEOTIDE SEQUENCE</scope>
    <source>
        <strain evidence="2">KR-87</strain>
        <plasmid evidence="2">pDson03</plasmid>
    </source>
</reference>
<sequence>MTPPPAPRPAGGAHRHVREDQPPLLELEVTEGSAMQDVHGTAARLEALRA</sequence>
<organism evidence="2">
    <name type="scientific">Deinococcus sonorensis KR-87</name>
    <dbReference type="NCBI Taxonomy" id="694439"/>
    <lineage>
        <taxon>Bacteria</taxon>
        <taxon>Thermotogati</taxon>
        <taxon>Deinococcota</taxon>
        <taxon>Deinococci</taxon>
        <taxon>Deinococcales</taxon>
        <taxon>Deinococcaceae</taxon>
        <taxon>Deinococcus</taxon>
    </lineage>
</organism>
<dbReference type="AlphaFoldDB" id="A0AAU7U6Z6"/>
<proteinExistence type="predicted"/>
<protein>
    <submittedName>
        <fullName evidence="2">Uncharacterized protein</fullName>
    </submittedName>
</protein>
<accession>A0AAU7U6Z6</accession>
<dbReference type="KEGG" id="dsc:ABOD76_03980"/>
<evidence type="ECO:0000256" key="1">
    <source>
        <dbReference type="SAM" id="MobiDB-lite"/>
    </source>
</evidence>